<evidence type="ECO:0000256" key="2">
    <source>
        <dbReference type="SAM" id="Phobius"/>
    </source>
</evidence>
<proteinExistence type="predicted"/>
<gene>
    <name evidence="3" type="ORF">H4N64_22755</name>
</gene>
<keyword evidence="2" id="KW-0472">Membrane</keyword>
<dbReference type="RefSeq" id="WP_186284263.1">
    <property type="nucleotide sequence ID" value="NZ_JACMSF010000025.1"/>
</dbReference>
<evidence type="ECO:0000313" key="4">
    <source>
        <dbReference type="Proteomes" id="UP000584670"/>
    </source>
</evidence>
<evidence type="ECO:0000256" key="1">
    <source>
        <dbReference type="SAM" id="MobiDB-lite"/>
    </source>
</evidence>
<comment type="caution">
    <text evidence="3">The sequence shown here is derived from an EMBL/GenBank/DDBJ whole genome shotgun (WGS) entry which is preliminary data.</text>
</comment>
<dbReference type="Proteomes" id="UP000584670">
    <property type="component" value="Unassembled WGS sequence"/>
</dbReference>
<sequence length="252" mass="27752">MRETGTPREGRRGSSGEGELRRESRDISELPKVIYEKSVGSTLSDKYSEKADVGSIVKMARVTDRTTDLAYDVPPLVNERSVVRSALRELAKEPVPVTCAEANERVKHLAIKFYPVEEQGEQVAIAAVCPTRGDQQRKIPDLPWDAATVGLTAEFGGIDAAAMDAVRRVMADREDWVSGATRFLAGFALVCFMPTAVIGMTTSLMGDAVRNFDMGEERKDTEEMRTDKARADFFQGLAFSALLGQWEDLLKA</sequence>
<dbReference type="AlphaFoldDB" id="A0A7X1JA09"/>
<dbReference type="EMBL" id="JACMSF010000025">
    <property type="protein sequence ID" value="MBC2904392.1"/>
    <property type="molecule type" value="Genomic_DNA"/>
</dbReference>
<name>A0A7X1JA09_9ACTN</name>
<evidence type="ECO:0000313" key="3">
    <source>
        <dbReference type="EMBL" id="MBC2904392.1"/>
    </source>
</evidence>
<feature type="transmembrane region" description="Helical" evidence="2">
    <location>
        <begin position="183"/>
        <end position="205"/>
    </location>
</feature>
<feature type="region of interest" description="Disordered" evidence="1">
    <location>
        <begin position="1"/>
        <end position="25"/>
    </location>
</feature>
<keyword evidence="2" id="KW-0812">Transmembrane</keyword>
<keyword evidence="2" id="KW-1133">Transmembrane helix</keyword>
<organism evidence="3 4">
    <name type="scientific">Streptomyces cupreus</name>
    <dbReference type="NCBI Taxonomy" id="2759956"/>
    <lineage>
        <taxon>Bacteria</taxon>
        <taxon>Bacillati</taxon>
        <taxon>Actinomycetota</taxon>
        <taxon>Actinomycetes</taxon>
        <taxon>Kitasatosporales</taxon>
        <taxon>Streptomycetaceae</taxon>
        <taxon>Streptomyces</taxon>
    </lineage>
</organism>
<protein>
    <submittedName>
        <fullName evidence="3">Uncharacterized protein</fullName>
    </submittedName>
</protein>
<accession>A0A7X1JA09</accession>
<keyword evidence="4" id="KW-1185">Reference proteome</keyword>
<reference evidence="3 4" key="1">
    <citation type="submission" date="2020-08" db="EMBL/GenBank/DDBJ databases">
        <title>Streptomyces sp. PSKA01 genome sequencing and assembly.</title>
        <authorList>
            <person name="Mandal S."/>
            <person name="Maiti P.K."/>
            <person name="Das P."/>
        </authorList>
    </citation>
    <scope>NUCLEOTIDE SEQUENCE [LARGE SCALE GENOMIC DNA]</scope>
    <source>
        <strain evidence="3 4">PSKA01</strain>
    </source>
</reference>